<evidence type="ECO:0000259" key="4">
    <source>
        <dbReference type="PROSITE" id="PS50109"/>
    </source>
</evidence>
<keyword evidence="3" id="KW-0472">Membrane</keyword>
<keyword evidence="1" id="KW-0597">Phosphoprotein</keyword>
<proteinExistence type="predicted"/>
<dbReference type="Pfam" id="PF02518">
    <property type="entry name" value="HATPase_c"/>
    <property type="match status" value="1"/>
</dbReference>
<gene>
    <name evidence="5" type="ORF">FRACYDRAFT_240657</name>
</gene>
<dbReference type="Pfam" id="PF00072">
    <property type="entry name" value="Response_reg"/>
    <property type="match status" value="1"/>
</dbReference>
<reference evidence="5 6" key="1">
    <citation type="submission" date="2016-09" db="EMBL/GenBank/DDBJ databases">
        <title>Extensive genetic diversity and differential bi-allelic expression allows diatom success in the polar Southern Ocean.</title>
        <authorList>
            <consortium name="DOE Joint Genome Institute"/>
            <person name="Mock T."/>
            <person name="Otillar R.P."/>
            <person name="Strauss J."/>
            <person name="Dupont C."/>
            <person name="Frickenhaus S."/>
            <person name="Maumus F."/>
            <person name="Mcmullan M."/>
            <person name="Sanges R."/>
            <person name="Schmutz J."/>
            <person name="Toseland A."/>
            <person name="Valas R."/>
            <person name="Veluchamy A."/>
            <person name="Ward B.J."/>
            <person name="Allen A."/>
            <person name="Barry K."/>
            <person name="Falciatore A."/>
            <person name="Ferrante M."/>
            <person name="Fortunato A.E."/>
            <person name="Gloeckner G."/>
            <person name="Gruber A."/>
            <person name="Hipkin R."/>
            <person name="Janech M."/>
            <person name="Kroth P."/>
            <person name="Leese F."/>
            <person name="Lindquist E."/>
            <person name="Lyon B.R."/>
            <person name="Martin J."/>
            <person name="Mayer C."/>
            <person name="Parker M."/>
            <person name="Quesneville H."/>
            <person name="Raymond J."/>
            <person name="Uhlig C."/>
            <person name="Valentin K.U."/>
            <person name="Worden A.Z."/>
            <person name="Armbrust E.V."/>
            <person name="Bowler C."/>
            <person name="Green B."/>
            <person name="Moulton V."/>
            <person name="Van Oosterhout C."/>
            <person name="Grigoriev I."/>
        </authorList>
    </citation>
    <scope>NUCLEOTIDE SEQUENCE [LARGE SCALE GENOMIC DNA]</scope>
    <source>
        <strain evidence="5 6">CCMP1102</strain>
    </source>
</reference>
<keyword evidence="3" id="KW-1133">Transmembrane helix</keyword>
<feature type="domain" description="Histidine kinase" evidence="4">
    <location>
        <begin position="476"/>
        <end position="749"/>
    </location>
</feature>
<feature type="transmembrane region" description="Helical" evidence="3">
    <location>
        <begin position="92"/>
        <end position="112"/>
    </location>
</feature>
<dbReference type="GO" id="GO:0000155">
    <property type="term" value="F:phosphorelay sensor kinase activity"/>
    <property type="evidence" value="ECO:0007669"/>
    <property type="project" value="InterPro"/>
</dbReference>
<protein>
    <recommendedName>
        <fullName evidence="4">Histidine kinase domain-containing protein</fullName>
    </recommendedName>
</protein>
<dbReference type="SUPFAM" id="SSF52172">
    <property type="entry name" value="CheY-like"/>
    <property type="match status" value="1"/>
</dbReference>
<evidence type="ECO:0000256" key="3">
    <source>
        <dbReference type="SAM" id="Phobius"/>
    </source>
</evidence>
<feature type="transmembrane region" description="Helical" evidence="3">
    <location>
        <begin position="414"/>
        <end position="436"/>
    </location>
</feature>
<dbReference type="PANTHER" id="PTHR43719">
    <property type="entry name" value="TWO-COMPONENT HISTIDINE KINASE"/>
    <property type="match status" value="1"/>
</dbReference>
<dbReference type="AlphaFoldDB" id="A0A1E7FCR6"/>
<dbReference type="KEGG" id="fcy:FRACYDRAFT_240657"/>
<feature type="region of interest" description="Disordered" evidence="2">
    <location>
        <begin position="60"/>
        <end position="80"/>
    </location>
</feature>
<organism evidence="5 6">
    <name type="scientific">Fragilariopsis cylindrus CCMP1102</name>
    <dbReference type="NCBI Taxonomy" id="635003"/>
    <lineage>
        <taxon>Eukaryota</taxon>
        <taxon>Sar</taxon>
        <taxon>Stramenopiles</taxon>
        <taxon>Ochrophyta</taxon>
        <taxon>Bacillariophyta</taxon>
        <taxon>Bacillariophyceae</taxon>
        <taxon>Bacillariophycidae</taxon>
        <taxon>Bacillariales</taxon>
        <taxon>Bacillariaceae</taxon>
        <taxon>Fragilariopsis</taxon>
    </lineage>
</organism>
<accession>A0A1E7FCR6</accession>
<dbReference type="InterPro" id="IPR003594">
    <property type="entry name" value="HATPase_dom"/>
</dbReference>
<dbReference type="InterPro" id="IPR036890">
    <property type="entry name" value="HATPase_C_sf"/>
</dbReference>
<dbReference type="SUPFAM" id="SSF55874">
    <property type="entry name" value="ATPase domain of HSP90 chaperone/DNA topoisomerase II/histidine kinase"/>
    <property type="match status" value="1"/>
</dbReference>
<evidence type="ECO:0000313" key="6">
    <source>
        <dbReference type="Proteomes" id="UP000095751"/>
    </source>
</evidence>
<dbReference type="Proteomes" id="UP000095751">
    <property type="component" value="Unassembled WGS sequence"/>
</dbReference>
<evidence type="ECO:0000313" key="5">
    <source>
        <dbReference type="EMBL" id="OEU15960.1"/>
    </source>
</evidence>
<dbReference type="PROSITE" id="PS50109">
    <property type="entry name" value="HIS_KIN"/>
    <property type="match status" value="1"/>
</dbReference>
<dbReference type="InParanoid" id="A0A1E7FCR6"/>
<dbReference type="EMBL" id="KV784359">
    <property type="protein sequence ID" value="OEU15960.1"/>
    <property type="molecule type" value="Genomic_DNA"/>
</dbReference>
<dbReference type="OrthoDB" id="42472at2759"/>
<dbReference type="InterPro" id="IPR011006">
    <property type="entry name" value="CheY-like_superfamily"/>
</dbReference>
<dbReference type="CDD" id="cd00082">
    <property type="entry name" value="HisKA"/>
    <property type="match status" value="1"/>
</dbReference>
<sequence>MRYVIEVKRVVLMRNGIEVERVVSNRKIVEPLLLMAQILKQDPPSLVTKIIAMQSCTNSNDSTASFSTHSNNRMLNGDDSDRKNTMRSVIKLATIIVISGFIAGCLVASIGWKAEQRSIREDFERSASVTIAKISVAFDDYQSVASMIHGQCRHRPQFDVSSLLEDKQIIQITTRPGRINSEVTFVDCTTEEEATEYYKEHYPDVNYTGFRGWIYRQSASLEPRWHNRSFYFPIHYTEPIPDRLSCGCSGGNDPHVDDEGPSFGIVLMHPGVKLTEDDDTSWPKDFSSIVLCVPDLMRRSAIHQKRKVSVYIHDLSHPKEDDPVFMGAVRLIPTHPDDYSSTGRYKNKNNTGNELVVVEEEATITMQQLEEVPLEELRRNHPCSLFYQQTISIADREWTVSILDEADPNHKRSILVVMMGVVVFTASIGLAVWLIANDNRNHRYASIKSKAAAERTSLILENANNAAKTERELNDFLAHEVRNPLAAAMAATQFLKTELDRTRKSNSTVSIACHFKDEDVYESDGDSINDNNDDDNDDCDHRQLILLESPLQTLDGRDSSTKSDTSSRLLQAREDVRVVDHALRFINDLLRNMLDMHRAASSQLQVNMSPVDLLRDILEPVAGMLQRGGERNGSRKSRAEDKVKILVDCPENLFVMTDPLRLKQVILNLGRNSVKFVHEGFIRLRAEVVVVDKSNGTVTINDYDSNDIEASTSTPPNSTVRLYVEDSGSGIPFEKRGKLFAKYQESLDLLSQGTVRTAQDGYKLVRPGWTIREAANGETAILLAEEDDFDLIFCDMYMASVEKQLLGTETVAELRAKGITCRICGLSANDKEIEFLEAGSDTFLLKPMPCEANALKQTLYRVLYAQHRSDH</sequence>
<dbReference type="InterPro" id="IPR001789">
    <property type="entry name" value="Sig_transdc_resp-reg_receiver"/>
</dbReference>
<evidence type="ECO:0000256" key="1">
    <source>
        <dbReference type="ARBA" id="ARBA00022553"/>
    </source>
</evidence>
<dbReference type="PANTHER" id="PTHR43719:SF28">
    <property type="entry name" value="PEROXIDE STRESS-ACTIVATED HISTIDINE KINASE MAK1-RELATED"/>
    <property type="match status" value="1"/>
</dbReference>
<dbReference type="Gene3D" id="3.30.565.10">
    <property type="entry name" value="Histidine kinase-like ATPase, C-terminal domain"/>
    <property type="match status" value="1"/>
</dbReference>
<feature type="compositionally biased region" description="Polar residues" evidence="2">
    <location>
        <begin position="60"/>
        <end position="74"/>
    </location>
</feature>
<dbReference type="InterPro" id="IPR005467">
    <property type="entry name" value="His_kinase_dom"/>
</dbReference>
<evidence type="ECO:0000256" key="2">
    <source>
        <dbReference type="SAM" id="MobiDB-lite"/>
    </source>
</evidence>
<keyword evidence="3" id="KW-0812">Transmembrane</keyword>
<dbReference type="InterPro" id="IPR003661">
    <property type="entry name" value="HisK_dim/P_dom"/>
</dbReference>
<dbReference type="InterPro" id="IPR050956">
    <property type="entry name" value="2C_system_His_kinase"/>
</dbReference>
<keyword evidence="6" id="KW-1185">Reference proteome</keyword>
<dbReference type="CDD" id="cd00156">
    <property type="entry name" value="REC"/>
    <property type="match status" value="1"/>
</dbReference>
<name>A0A1E7FCR6_9STRA</name>
<dbReference type="Gene3D" id="3.40.50.2300">
    <property type="match status" value="1"/>
</dbReference>